<accession>A0A167UXF3</accession>
<gene>
    <name evidence="2" type="ORF">FIBSPDRAFT_806838</name>
</gene>
<dbReference type="EMBL" id="KV417925">
    <property type="protein sequence ID" value="KZP04408.1"/>
    <property type="molecule type" value="Genomic_DNA"/>
</dbReference>
<organism evidence="2 3">
    <name type="scientific">Athelia psychrophila</name>
    <dbReference type="NCBI Taxonomy" id="1759441"/>
    <lineage>
        <taxon>Eukaryota</taxon>
        <taxon>Fungi</taxon>
        <taxon>Dikarya</taxon>
        <taxon>Basidiomycota</taxon>
        <taxon>Agaricomycotina</taxon>
        <taxon>Agaricomycetes</taxon>
        <taxon>Agaricomycetidae</taxon>
        <taxon>Atheliales</taxon>
        <taxon>Atheliaceae</taxon>
        <taxon>Athelia</taxon>
    </lineage>
</organism>
<proteinExistence type="predicted"/>
<feature type="non-terminal residue" evidence="2">
    <location>
        <position position="216"/>
    </location>
</feature>
<sequence length="216" mass="23719">MGATGSGKSTFINLLSGSKLHVGTGFGSCTSDVDATAPFVFQDRRVVLLDTPGFDDTTKSNTDILKMIAAFLASTYAQGATLRGVIYMHRIGDVRMGGIAVRNFSMFRKLCGDKSLKNVAIVTNFWSEVDPAKGAAREAELRSDDMFFKPPILDKQGKLLRHDGTLDRAQMIVTEIMKNLPIALNIQVQLVDEHKSILDTTAGTMLYRELGEQERK</sequence>
<protein>
    <recommendedName>
        <fullName evidence="1">G domain-containing protein</fullName>
    </recommendedName>
</protein>
<reference evidence="2 3" key="1">
    <citation type="journal article" date="2016" name="Mol. Biol. Evol.">
        <title>Comparative Genomics of Early-Diverging Mushroom-Forming Fungi Provides Insights into the Origins of Lignocellulose Decay Capabilities.</title>
        <authorList>
            <person name="Nagy L.G."/>
            <person name="Riley R."/>
            <person name="Tritt A."/>
            <person name="Adam C."/>
            <person name="Daum C."/>
            <person name="Floudas D."/>
            <person name="Sun H."/>
            <person name="Yadav J.S."/>
            <person name="Pangilinan J."/>
            <person name="Larsson K.H."/>
            <person name="Matsuura K."/>
            <person name="Barry K."/>
            <person name="Labutti K."/>
            <person name="Kuo R."/>
            <person name="Ohm R.A."/>
            <person name="Bhattacharya S.S."/>
            <person name="Shirouzu T."/>
            <person name="Yoshinaga Y."/>
            <person name="Martin F.M."/>
            <person name="Grigoriev I.V."/>
            <person name="Hibbett D.S."/>
        </authorList>
    </citation>
    <scope>NUCLEOTIDE SEQUENCE [LARGE SCALE GENOMIC DNA]</scope>
    <source>
        <strain evidence="2 3">CBS 109695</strain>
    </source>
</reference>
<feature type="domain" description="G" evidence="1">
    <location>
        <begin position="1"/>
        <end position="74"/>
    </location>
</feature>
<evidence type="ECO:0000259" key="1">
    <source>
        <dbReference type="Pfam" id="PF01926"/>
    </source>
</evidence>
<dbReference type="InterPro" id="IPR027417">
    <property type="entry name" value="P-loop_NTPase"/>
</dbReference>
<dbReference type="CDD" id="cd00882">
    <property type="entry name" value="Ras_like_GTPase"/>
    <property type="match status" value="1"/>
</dbReference>
<name>A0A167UXF3_9AGAM</name>
<dbReference type="SUPFAM" id="SSF52540">
    <property type="entry name" value="P-loop containing nucleoside triphosphate hydrolases"/>
    <property type="match status" value="1"/>
</dbReference>
<dbReference type="AlphaFoldDB" id="A0A167UXF3"/>
<dbReference type="Pfam" id="PF01926">
    <property type="entry name" value="MMR_HSR1"/>
    <property type="match status" value="1"/>
</dbReference>
<dbReference type="Proteomes" id="UP000076532">
    <property type="component" value="Unassembled WGS sequence"/>
</dbReference>
<dbReference type="OrthoDB" id="8954335at2759"/>
<dbReference type="InterPro" id="IPR006073">
    <property type="entry name" value="GTP-bd"/>
</dbReference>
<evidence type="ECO:0000313" key="2">
    <source>
        <dbReference type="EMBL" id="KZP04408.1"/>
    </source>
</evidence>
<dbReference type="GO" id="GO:0005525">
    <property type="term" value="F:GTP binding"/>
    <property type="evidence" value="ECO:0007669"/>
    <property type="project" value="InterPro"/>
</dbReference>
<evidence type="ECO:0000313" key="3">
    <source>
        <dbReference type="Proteomes" id="UP000076532"/>
    </source>
</evidence>
<dbReference type="Gene3D" id="3.40.50.300">
    <property type="entry name" value="P-loop containing nucleotide triphosphate hydrolases"/>
    <property type="match status" value="1"/>
</dbReference>
<dbReference type="STRING" id="436010.A0A167UXF3"/>
<keyword evidence="3" id="KW-1185">Reference proteome</keyword>